<gene>
    <name evidence="2" type="ORF">H8S64_10090</name>
</gene>
<dbReference type="RefSeq" id="WP_186975982.1">
    <property type="nucleotide sequence ID" value="NZ_JACOOH010000004.1"/>
</dbReference>
<sequence>MNINPSVSVEIGGRKTGTRGATPLYPRCPSVFPALAGGRVTFATRR</sequence>
<protein>
    <submittedName>
        <fullName evidence="2">Uncharacterized protein</fullName>
    </submittedName>
</protein>
<evidence type="ECO:0000313" key="3">
    <source>
        <dbReference type="Proteomes" id="UP000646484"/>
    </source>
</evidence>
<keyword evidence="3" id="KW-1185">Reference proteome</keyword>
<feature type="region of interest" description="Disordered" evidence="1">
    <location>
        <begin position="1"/>
        <end position="23"/>
    </location>
</feature>
<evidence type="ECO:0000313" key="2">
    <source>
        <dbReference type="EMBL" id="MBC5621446.1"/>
    </source>
</evidence>
<name>A0ABR7D0I9_9BACT</name>
<dbReference type="EMBL" id="JACOOH010000004">
    <property type="protein sequence ID" value="MBC5621446.1"/>
    <property type="molecule type" value="Genomic_DNA"/>
</dbReference>
<evidence type="ECO:0000256" key="1">
    <source>
        <dbReference type="SAM" id="MobiDB-lite"/>
    </source>
</evidence>
<comment type="caution">
    <text evidence="2">The sequence shown here is derived from an EMBL/GenBank/DDBJ whole genome shotgun (WGS) entry which is preliminary data.</text>
</comment>
<reference evidence="2 3" key="1">
    <citation type="submission" date="2020-08" db="EMBL/GenBank/DDBJ databases">
        <title>Genome public.</title>
        <authorList>
            <person name="Liu C."/>
            <person name="Sun Q."/>
        </authorList>
    </citation>
    <scope>NUCLEOTIDE SEQUENCE [LARGE SCALE GENOMIC DNA]</scope>
    <source>
        <strain evidence="2 3">NSJ-56</strain>
    </source>
</reference>
<organism evidence="2 3">
    <name type="scientific">Butyricimonas hominis</name>
    <dbReference type="NCBI Taxonomy" id="2763032"/>
    <lineage>
        <taxon>Bacteria</taxon>
        <taxon>Pseudomonadati</taxon>
        <taxon>Bacteroidota</taxon>
        <taxon>Bacteroidia</taxon>
        <taxon>Bacteroidales</taxon>
        <taxon>Odoribacteraceae</taxon>
        <taxon>Butyricimonas</taxon>
    </lineage>
</organism>
<dbReference type="Proteomes" id="UP000646484">
    <property type="component" value="Unassembled WGS sequence"/>
</dbReference>
<accession>A0ABR7D0I9</accession>
<proteinExistence type="predicted"/>